<gene>
    <name evidence="1" type="ORF">GCM10020367_58010</name>
</gene>
<dbReference type="RefSeq" id="WP_345043069.1">
    <property type="nucleotide sequence ID" value="NZ_BAAAYL010000001.1"/>
</dbReference>
<protein>
    <recommendedName>
        <fullName evidence="3">Leucine-rich repeat domain-containing protein</fullName>
    </recommendedName>
</protein>
<dbReference type="EMBL" id="BAAAYL010000001">
    <property type="protein sequence ID" value="GAA3378456.1"/>
    <property type="molecule type" value="Genomic_DNA"/>
</dbReference>
<dbReference type="SUPFAM" id="SSF52047">
    <property type="entry name" value="RNI-like"/>
    <property type="match status" value="1"/>
</dbReference>
<dbReference type="InterPro" id="IPR047722">
    <property type="entry name" value="STM4015-like"/>
</dbReference>
<dbReference type="InterPro" id="IPR032675">
    <property type="entry name" value="LRR_dom_sf"/>
</dbReference>
<keyword evidence="2" id="KW-1185">Reference proteome</keyword>
<reference evidence="2" key="1">
    <citation type="journal article" date="2019" name="Int. J. Syst. Evol. Microbiol.">
        <title>The Global Catalogue of Microorganisms (GCM) 10K type strain sequencing project: providing services to taxonomists for standard genome sequencing and annotation.</title>
        <authorList>
            <consortium name="The Broad Institute Genomics Platform"/>
            <consortium name="The Broad Institute Genome Sequencing Center for Infectious Disease"/>
            <person name="Wu L."/>
            <person name="Ma J."/>
        </authorList>
    </citation>
    <scope>NUCLEOTIDE SEQUENCE [LARGE SCALE GENOMIC DNA]</scope>
    <source>
        <strain evidence="2">JCM 9651</strain>
    </source>
</reference>
<comment type="caution">
    <text evidence="1">The sequence shown here is derived from an EMBL/GenBank/DDBJ whole genome shotgun (WGS) entry which is preliminary data.</text>
</comment>
<sequence>MSSEVDHLEKWHGLPVFDFPDSEEGADSTLPGPDEVAWRVSGDEHGTGEEWEEAFARFTEAVDTTRVRALIVGEWSEPYDSDCSGVIEVLISARERFSGLRAVFLGDMHAEQCEISWINQTDVTPLLTAFPELLEFGARGGNGLRFPPLRHDRLRTLIFQSGGLPAEAVRGVCGSDLPALEHLELWLGVHRYHGDAEAGDLDRLLSGTAFPALRHLGLRNSEIQDDIAAAVASSPLVARLRSLDLSLGALTDAGASALLDGQPLTHLDRLDLHHNYVTQAMVQRIENALKPAGVELDLSAGDAVQDELDDSRVRRYTAVSE</sequence>
<dbReference type="Proteomes" id="UP001499990">
    <property type="component" value="Unassembled WGS sequence"/>
</dbReference>
<proteinExistence type="predicted"/>
<dbReference type="NCBIfam" id="NF038076">
    <property type="entry name" value="fam_STM4015"/>
    <property type="match status" value="1"/>
</dbReference>
<evidence type="ECO:0000313" key="2">
    <source>
        <dbReference type="Proteomes" id="UP001499990"/>
    </source>
</evidence>
<dbReference type="Gene3D" id="3.80.10.10">
    <property type="entry name" value="Ribonuclease Inhibitor"/>
    <property type="match status" value="1"/>
</dbReference>
<evidence type="ECO:0008006" key="3">
    <source>
        <dbReference type="Google" id="ProtNLM"/>
    </source>
</evidence>
<organism evidence="1 2">
    <name type="scientific">Streptomyces sannanensis</name>
    <dbReference type="NCBI Taxonomy" id="285536"/>
    <lineage>
        <taxon>Bacteria</taxon>
        <taxon>Bacillati</taxon>
        <taxon>Actinomycetota</taxon>
        <taxon>Actinomycetes</taxon>
        <taxon>Kitasatosporales</taxon>
        <taxon>Streptomycetaceae</taxon>
        <taxon>Streptomyces</taxon>
    </lineage>
</organism>
<accession>A0ABP6SJY5</accession>
<name>A0ABP6SJY5_9ACTN</name>
<evidence type="ECO:0000313" key="1">
    <source>
        <dbReference type="EMBL" id="GAA3378456.1"/>
    </source>
</evidence>